<gene>
    <name evidence="11" type="ORF">GCM10010911_72300</name>
</gene>
<evidence type="ECO:0000256" key="2">
    <source>
        <dbReference type="ARBA" id="ARBA00005417"/>
    </source>
</evidence>
<keyword evidence="6 8" id="KW-1133">Transmembrane helix</keyword>
<dbReference type="Gene3D" id="3.40.50.300">
    <property type="entry name" value="P-loop containing nucleotide triphosphate hydrolases"/>
    <property type="match status" value="1"/>
</dbReference>
<comment type="caution">
    <text evidence="11">The sequence shown here is derived from an EMBL/GenBank/DDBJ whole genome shotgun (WGS) entry which is preliminary data.</text>
</comment>
<dbReference type="Pfam" id="PF00005">
    <property type="entry name" value="ABC_tran"/>
    <property type="match status" value="1"/>
</dbReference>
<dbReference type="InterPro" id="IPR011527">
    <property type="entry name" value="ABC1_TM_dom"/>
</dbReference>
<dbReference type="CDD" id="cd07346">
    <property type="entry name" value="ABC_6TM_exporters"/>
    <property type="match status" value="1"/>
</dbReference>
<feature type="domain" description="ABC transporter" evidence="9">
    <location>
        <begin position="339"/>
        <end position="572"/>
    </location>
</feature>
<dbReference type="SUPFAM" id="SSF52540">
    <property type="entry name" value="P-loop containing nucleoside triphosphate hydrolases"/>
    <property type="match status" value="1"/>
</dbReference>
<sequence length="580" mass="65640">MPNNRNVNWRWLWQFVKPMKKIHAFMLFLMLCQCVITLAVTGVQKFIIDDVILGQNYDKLPLYIGLFIVVFLLFLVLYYAVAHYIYFLRMETQHLVAAKFMSAVLKLSQKDLHEERTAAFVHYMREDADNVAQVLTNRLPRGIQHLFYVVTILSIFSQMGFGIVIASIGLILIYLVLGKYTAPVVRKAAREISEERSKLGILIEEGITSTREVLSYGRQQWEKQRYHTQFQALYKKVEQEGKKANLQILLTEPMKWGIHVALLGFGGYSVIQGRISLGTFLVTYQFIAQLINSFQNLFNFSMDISRGLSSAERLQKVIAKVKSSEGTYMQQGPVSEIVFKKVDFSYELDRQVPVLDNLSFTIPMGKKIAFVGTSGGGKSTIAAMLIRCISPNGGEILADDVPLLEWQQEHWMKRIAFVQQEPYLLPASVRDNITFGLPSADIAIRNACEQAQIHAFIQEMSDGYDSIIGERGITLSGGQRQRLALARALLRDPEILILDEATSALDLETERQVMKRLDSIRAGKTTLIIAHRLSTILNADLIIVLDKGKVAGMGDYAQLLNSCEPFSRLVSMDREKQYSA</sequence>
<dbReference type="InterPro" id="IPR027417">
    <property type="entry name" value="P-loop_NTPase"/>
</dbReference>
<dbReference type="RefSeq" id="WP_189001091.1">
    <property type="nucleotide sequence ID" value="NZ_BMHP01000020.1"/>
</dbReference>
<dbReference type="InterPro" id="IPR017871">
    <property type="entry name" value="ABC_transporter-like_CS"/>
</dbReference>
<evidence type="ECO:0000259" key="9">
    <source>
        <dbReference type="PROSITE" id="PS50893"/>
    </source>
</evidence>
<dbReference type="PANTHER" id="PTHR43394:SF1">
    <property type="entry name" value="ATP-BINDING CASSETTE SUB-FAMILY B MEMBER 10, MITOCHONDRIAL"/>
    <property type="match status" value="1"/>
</dbReference>
<keyword evidence="7 8" id="KW-0472">Membrane</keyword>
<dbReference type="EMBL" id="BMHP01000020">
    <property type="protein sequence ID" value="GGE02769.1"/>
    <property type="molecule type" value="Genomic_DNA"/>
</dbReference>
<dbReference type="PROSITE" id="PS50929">
    <property type="entry name" value="ABC_TM1F"/>
    <property type="match status" value="1"/>
</dbReference>
<keyword evidence="3 8" id="KW-0812">Transmembrane</keyword>
<name>A0A917E423_9BACL</name>
<feature type="domain" description="ABC transmembrane type-1" evidence="10">
    <location>
        <begin position="24"/>
        <end position="306"/>
    </location>
</feature>
<dbReference type="Pfam" id="PF00664">
    <property type="entry name" value="ABC_membrane"/>
    <property type="match status" value="1"/>
</dbReference>
<dbReference type="GO" id="GO:0005886">
    <property type="term" value="C:plasma membrane"/>
    <property type="evidence" value="ECO:0007669"/>
    <property type="project" value="UniProtKB-SubCell"/>
</dbReference>
<comment type="similarity">
    <text evidence="2">Belongs to the ABC transporter superfamily.</text>
</comment>
<dbReference type="PANTHER" id="PTHR43394">
    <property type="entry name" value="ATP-DEPENDENT PERMEASE MDL1, MITOCHONDRIAL"/>
    <property type="match status" value="1"/>
</dbReference>
<dbReference type="Gene3D" id="1.20.1560.10">
    <property type="entry name" value="ABC transporter type 1, transmembrane domain"/>
    <property type="match status" value="1"/>
</dbReference>
<dbReference type="InterPro" id="IPR039421">
    <property type="entry name" value="Type_1_exporter"/>
</dbReference>
<keyword evidence="5 11" id="KW-0067">ATP-binding</keyword>
<dbReference type="Proteomes" id="UP000612456">
    <property type="component" value="Unassembled WGS sequence"/>
</dbReference>
<dbReference type="FunFam" id="3.40.50.300:FF:000218">
    <property type="entry name" value="Multidrug ABC transporter ATP-binding protein"/>
    <property type="match status" value="1"/>
</dbReference>
<dbReference type="GO" id="GO:0016887">
    <property type="term" value="F:ATP hydrolysis activity"/>
    <property type="evidence" value="ECO:0007669"/>
    <property type="project" value="InterPro"/>
</dbReference>
<dbReference type="PROSITE" id="PS00211">
    <property type="entry name" value="ABC_TRANSPORTER_1"/>
    <property type="match status" value="1"/>
</dbReference>
<accession>A0A917E423</accession>
<evidence type="ECO:0000256" key="3">
    <source>
        <dbReference type="ARBA" id="ARBA00022692"/>
    </source>
</evidence>
<feature type="transmembrane region" description="Helical" evidence="8">
    <location>
        <begin position="24"/>
        <end position="48"/>
    </location>
</feature>
<evidence type="ECO:0000256" key="1">
    <source>
        <dbReference type="ARBA" id="ARBA00004651"/>
    </source>
</evidence>
<dbReference type="AlphaFoldDB" id="A0A917E423"/>
<organism evidence="11 12">
    <name type="scientific">Paenibacillus nasutitermitis</name>
    <dbReference type="NCBI Taxonomy" id="1652958"/>
    <lineage>
        <taxon>Bacteria</taxon>
        <taxon>Bacillati</taxon>
        <taxon>Bacillota</taxon>
        <taxon>Bacilli</taxon>
        <taxon>Bacillales</taxon>
        <taxon>Paenibacillaceae</taxon>
        <taxon>Paenibacillus</taxon>
    </lineage>
</organism>
<evidence type="ECO:0000256" key="4">
    <source>
        <dbReference type="ARBA" id="ARBA00022741"/>
    </source>
</evidence>
<evidence type="ECO:0000256" key="8">
    <source>
        <dbReference type="SAM" id="Phobius"/>
    </source>
</evidence>
<keyword evidence="12" id="KW-1185">Reference proteome</keyword>
<dbReference type="InterPro" id="IPR003593">
    <property type="entry name" value="AAA+_ATPase"/>
</dbReference>
<proteinExistence type="inferred from homology"/>
<protein>
    <submittedName>
        <fullName evidence="11">Multidrug ABC transporter ATP-binding protein</fullName>
    </submittedName>
</protein>
<dbReference type="SUPFAM" id="SSF90123">
    <property type="entry name" value="ABC transporter transmembrane region"/>
    <property type="match status" value="1"/>
</dbReference>
<dbReference type="GO" id="GO:0015421">
    <property type="term" value="F:ABC-type oligopeptide transporter activity"/>
    <property type="evidence" value="ECO:0007669"/>
    <property type="project" value="TreeGrafter"/>
</dbReference>
<dbReference type="InterPro" id="IPR036640">
    <property type="entry name" value="ABC1_TM_sf"/>
</dbReference>
<evidence type="ECO:0000259" key="10">
    <source>
        <dbReference type="PROSITE" id="PS50929"/>
    </source>
</evidence>
<reference evidence="11" key="2">
    <citation type="submission" date="2020-09" db="EMBL/GenBank/DDBJ databases">
        <authorList>
            <person name="Sun Q."/>
            <person name="Zhou Y."/>
        </authorList>
    </citation>
    <scope>NUCLEOTIDE SEQUENCE</scope>
    <source>
        <strain evidence="11">CGMCC 1.15178</strain>
    </source>
</reference>
<evidence type="ECO:0000313" key="11">
    <source>
        <dbReference type="EMBL" id="GGE02769.1"/>
    </source>
</evidence>
<evidence type="ECO:0000313" key="12">
    <source>
        <dbReference type="Proteomes" id="UP000612456"/>
    </source>
</evidence>
<evidence type="ECO:0000256" key="6">
    <source>
        <dbReference type="ARBA" id="ARBA00022989"/>
    </source>
</evidence>
<dbReference type="PROSITE" id="PS50893">
    <property type="entry name" value="ABC_TRANSPORTER_2"/>
    <property type="match status" value="1"/>
</dbReference>
<evidence type="ECO:0000256" key="5">
    <source>
        <dbReference type="ARBA" id="ARBA00022840"/>
    </source>
</evidence>
<reference evidence="11" key="1">
    <citation type="journal article" date="2014" name="Int. J. Syst. Evol. Microbiol.">
        <title>Complete genome sequence of Corynebacterium casei LMG S-19264T (=DSM 44701T), isolated from a smear-ripened cheese.</title>
        <authorList>
            <consortium name="US DOE Joint Genome Institute (JGI-PGF)"/>
            <person name="Walter F."/>
            <person name="Albersmeier A."/>
            <person name="Kalinowski J."/>
            <person name="Ruckert C."/>
        </authorList>
    </citation>
    <scope>NUCLEOTIDE SEQUENCE</scope>
    <source>
        <strain evidence="11">CGMCC 1.15178</strain>
    </source>
</reference>
<keyword evidence="4" id="KW-0547">Nucleotide-binding</keyword>
<evidence type="ECO:0000256" key="7">
    <source>
        <dbReference type="ARBA" id="ARBA00023136"/>
    </source>
</evidence>
<dbReference type="SMART" id="SM00382">
    <property type="entry name" value="AAA"/>
    <property type="match status" value="1"/>
</dbReference>
<feature type="transmembrane region" description="Helical" evidence="8">
    <location>
        <begin position="146"/>
        <end position="177"/>
    </location>
</feature>
<dbReference type="GO" id="GO:0005524">
    <property type="term" value="F:ATP binding"/>
    <property type="evidence" value="ECO:0007669"/>
    <property type="project" value="UniProtKB-KW"/>
</dbReference>
<feature type="transmembrane region" description="Helical" evidence="8">
    <location>
        <begin position="60"/>
        <end position="81"/>
    </location>
</feature>
<comment type="subcellular location">
    <subcellularLocation>
        <location evidence="1">Cell membrane</location>
        <topology evidence="1">Multi-pass membrane protein</topology>
    </subcellularLocation>
</comment>
<dbReference type="InterPro" id="IPR003439">
    <property type="entry name" value="ABC_transporter-like_ATP-bd"/>
</dbReference>